<dbReference type="PANTHER" id="PTHR43405">
    <property type="entry name" value="GLYCOSYL HYDROLASE DIGH"/>
    <property type="match status" value="1"/>
</dbReference>
<accession>A0A150X072</accession>
<sequence>MKKRDFIKNIGLGSAAFMLAPTLLTSCGTANSTEEDFKYWVWVDGNNEKTIADWKTELTGLREAGITGLIIGGGRQMLEKLIPIAQELGQEVHAWLWTMNRPGDTEAQAHPEWYAVSRNGESSLNVNPYVGYYQWLCPSKPEVQEYVKNFMVSHCDIEGLSAIHLDYVRYCDVILPKGLWAKYNLVQDHEMPEYDFCYCETCQGNFEEENGYRPDSLEDPSQDEKWRKYRWDSITKLVNQVSAAVHAEGKKMSAAVFPYPELARKLVRQSWNEWDLDIVFPMIYHNFYEEDIPWIEYATQQGVNDLNGKFPLHTGVYLPEMKPEEIAQAIAAAKAGGAKGMSFFSNGALKDERLKAFAAVKKS</sequence>
<keyword evidence="2" id="KW-1185">Reference proteome</keyword>
<dbReference type="STRING" id="279360.MB14_08810"/>
<organism evidence="1 2">
    <name type="scientific">Roseivirga ehrenbergii (strain DSM 102268 / JCM 13514 / KCTC 12282 / NCIMB 14502 / KMM 6017)</name>
    <dbReference type="NCBI Taxonomy" id="279360"/>
    <lineage>
        <taxon>Bacteria</taxon>
        <taxon>Pseudomonadati</taxon>
        <taxon>Bacteroidota</taxon>
        <taxon>Cytophagia</taxon>
        <taxon>Cytophagales</taxon>
        <taxon>Roseivirgaceae</taxon>
        <taxon>Roseivirga</taxon>
    </lineage>
</organism>
<dbReference type="PROSITE" id="PS51257">
    <property type="entry name" value="PROKAR_LIPOPROTEIN"/>
    <property type="match status" value="1"/>
</dbReference>
<comment type="caution">
    <text evidence="1">The sequence shown here is derived from an EMBL/GenBank/DDBJ whole genome shotgun (WGS) entry which is preliminary data.</text>
</comment>
<dbReference type="Proteomes" id="UP000075583">
    <property type="component" value="Unassembled WGS sequence"/>
</dbReference>
<dbReference type="EMBL" id="LQZQ01000049">
    <property type="protein sequence ID" value="KYG72140.1"/>
    <property type="molecule type" value="Genomic_DNA"/>
</dbReference>
<proteinExistence type="predicted"/>
<gene>
    <name evidence="1" type="ORF">MB14_08810</name>
</gene>
<dbReference type="OrthoDB" id="100605at2"/>
<dbReference type="InterPro" id="IPR052177">
    <property type="entry name" value="Divisome_Glycosyl_Hydrolase"/>
</dbReference>
<dbReference type="AlphaFoldDB" id="A0A150X072"/>
<dbReference type="PANTHER" id="PTHR43405:SF1">
    <property type="entry name" value="GLYCOSYL HYDROLASE DIGH"/>
    <property type="match status" value="1"/>
</dbReference>
<dbReference type="Gene3D" id="3.20.20.80">
    <property type="entry name" value="Glycosidases"/>
    <property type="match status" value="1"/>
</dbReference>
<protein>
    <submittedName>
        <fullName evidence="1">Uncharacterized protein</fullName>
    </submittedName>
</protein>
<dbReference type="RefSeq" id="WP_062593118.1">
    <property type="nucleotide sequence ID" value="NZ_LQZQ01000049.1"/>
</dbReference>
<reference evidence="1" key="1">
    <citation type="submission" date="2016-01" db="EMBL/GenBank/DDBJ databases">
        <title>Genome sequencing of Roseivirga ehrenbergii KMM 6017.</title>
        <authorList>
            <person name="Selvaratnam C."/>
            <person name="Thevarajoo S."/>
            <person name="Goh K.M."/>
            <person name="Ee R."/>
            <person name="Chan K.-G."/>
            <person name="Chong C.S."/>
        </authorList>
    </citation>
    <scope>NUCLEOTIDE SEQUENCE [LARGE SCALE GENOMIC DNA]</scope>
    <source>
        <strain evidence="1">KMM 6017</strain>
    </source>
</reference>
<evidence type="ECO:0000313" key="1">
    <source>
        <dbReference type="EMBL" id="KYG72140.1"/>
    </source>
</evidence>
<evidence type="ECO:0000313" key="2">
    <source>
        <dbReference type="Proteomes" id="UP000075583"/>
    </source>
</evidence>
<name>A0A150X072_ROSEK</name>
<dbReference type="InterPro" id="IPR017853">
    <property type="entry name" value="GH"/>
</dbReference>
<dbReference type="SUPFAM" id="SSF51445">
    <property type="entry name" value="(Trans)glycosidases"/>
    <property type="match status" value="1"/>
</dbReference>